<keyword evidence="12" id="KW-1185">Reference proteome</keyword>
<accession>A0ABY0IF15</accession>
<dbReference type="Proteomes" id="UP000443582">
    <property type="component" value="Unassembled WGS sequence"/>
</dbReference>
<evidence type="ECO:0000256" key="9">
    <source>
        <dbReference type="SAM" id="Phobius"/>
    </source>
</evidence>
<evidence type="ECO:0000313" key="12">
    <source>
        <dbReference type="Proteomes" id="UP000443582"/>
    </source>
</evidence>
<dbReference type="PANTHER" id="PTHR43065">
    <property type="entry name" value="SENSOR HISTIDINE KINASE"/>
    <property type="match status" value="1"/>
</dbReference>
<evidence type="ECO:0000256" key="8">
    <source>
        <dbReference type="ARBA" id="ARBA00023012"/>
    </source>
</evidence>
<dbReference type="InterPro" id="IPR003661">
    <property type="entry name" value="HisK_dim/P_dom"/>
</dbReference>
<dbReference type="SUPFAM" id="SSF47384">
    <property type="entry name" value="Homodimeric domain of signal transducing histidine kinase"/>
    <property type="match status" value="1"/>
</dbReference>
<keyword evidence="7" id="KW-0067">ATP-binding</keyword>
<protein>
    <recommendedName>
        <fullName evidence="2">histidine kinase</fullName>
        <ecNumber evidence="2">2.7.13.3</ecNumber>
    </recommendedName>
</protein>
<keyword evidence="5" id="KW-0547">Nucleotide-binding</keyword>
<dbReference type="SMART" id="SM00388">
    <property type="entry name" value="HisKA"/>
    <property type="match status" value="1"/>
</dbReference>
<dbReference type="InterPro" id="IPR005467">
    <property type="entry name" value="His_kinase_dom"/>
</dbReference>
<organism evidence="11 12">
    <name type="scientific">Halobacteriovorax vibrionivorans</name>
    <dbReference type="NCBI Taxonomy" id="2152716"/>
    <lineage>
        <taxon>Bacteria</taxon>
        <taxon>Pseudomonadati</taxon>
        <taxon>Bdellovibrionota</taxon>
        <taxon>Bacteriovoracia</taxon>
        <taxon>Bacteriovoracales</taxon>
        <taxon>Halobacteriovoraceae</taxon>
        <taxon>Halobacteriovorax</taxon>
    </lineage>
</organism>
<evidence type="ECO:0000256" key="2">
    <source>
        <dbReference type="ARBA" id="ARBA00012438"/>
    </source>
</evidence>
<dbReference type="InterPro" id="IPR036890">
    <property type="entry name" value="HATPase_C_sf"/>
</dbReference>
<keyword evidence="6" id="KW-0418">Kinase</keyword>
<dbReference type="SMART" id="SM00387">
    <property type="entry name" value="HATPase_c"/>
    <property type="match status" value="1"/>
</dbReference>
<dbReference type="Pfam" id="PF00512">
    <property type="entry name" value="HisKA"/>
    <property type="match status" value="1"/>
</dbReference>
<keyword evidence="3" id="KW-0597">Phosphoprotein</keyword>
<gene>
    <name evidence="11" type="ORF">DAY19_07545</name>
</gene>
<feature type="transmembrane region" description="Helical" evidence="9">
    <location>
        <begin position="356"/>
        <end position="377"/>
    </location>
</feature>
<evidence type="ECO:0000256" key="1">
    <source>
        <dbReference type="ARBA" id="ARBA00000085"/>
    </source>
</evidence>
<dbReference type="SUPFAM" id="SSF55874">
    <property type="entry name" value="ATPase domain of HSP90 chaperone/DNA topoisomerase II/histidine kinase"/>
    <property type="match status" value="1"/>
</dbReference>
<dbReference type="PANTHER" id="PTHR43065:SF10">
    <property type="entry name" value="PEROXIDE STRESS-ACTIVATED HISTIDINE KINASE MAK3"/>
    <property type="match status" value="1"/>
</dbReference>
<evidence type="ECO:0000259" key="10">
    <source>
        <dbReference type="PROSITE" id="PS50109"/>
    </source>
</evidence>
<evidence type="ECO:0000256" key="6">
    <source>
        <dbReference type="ARBA" id="ARBA00022777"/>
    </source>
</evidence>
<proteinExistence type="predicted"/>
<evidence type="ECO:0000256" key="7">
    <source>
        <dbReference type="ARBA" id="ARBA00022840"/>
    </source>
</evidence>
<dbReference type="PROSITE" id="PS50109">
    <property type="entry name" value="HIS_KIN"/>
    <property type="match status" value="1"/>
</dbReference>
<comment type="caution">
    <text evidence="11">The sequence shown here is derived from an EMBL/GenBank/DDBJ whole genome shotgun (WGS) entry which is preliminary data.</text>
</comment>
<dbReference type="Gene3D" id="1.10.287.130">
    <property type="match status" value="1"/>
</dbReference>
<dbReference type="EMBL" id="QDKL01000002">
    <property type="protein sequence ID" value="RZF21533.1"/>
    <property type="molecule type" value="Genomic_DNA"/>
</dbReference>
<name>A0ABY0IF15_9BACT</name>
<comment type="catalytic activity">
    <reaction evidence="1">
        <text>ATP + protein L-histidine = ADP + protein N-phospho-L-histidine.</text>
        <dbReference type="EC" id="2.7.13.3"/>
    </reaction>
</comment>
<dbReference type="InterPro" id="IPR003594">
    <property type="entry name" value="HATPase_dom"/>
</dbReference>
<dbReference type="CDD" id="cd00082">
    <property type="entry name" value="HisKA"/>
    <property type="match status" value="1"/>
</dbReference>
<keyword evidence="8" id="KW-0902">Two-component regulatory system</keyword>
<sequence length="637" mass="73070">MIKIRVVNLKVTLYSIFLFFAFSSQVFSKAADSFHILILHSYSPDSSWTSQLDHSIRKNIDDENYRIITYSEYMDTKRRSSQEYLKSLEDFYKQKYQKTKINLIITTDDNAFHFAMKNRSSIFRNAPVVFTGLNGVNDKRFDEYEKVGGYTGVVESFEIIKMVKTGLKIHPKAKKIYILNSIHENSGLYLKQEFKKAFEEFKPSQEIVYLEDYAIQDLYKKLGELDENSFILFGAFSRDKNGTFLNFEKSLESMSGYAGIPIYGFLKYYLPHGLTGGYFVSSEVYGEQAAILANHIIAGRNVDELPIVLKAPAPILFDYQKIVKYNIDISKLPENAQIINQKNKLQKFYQEYTIEFWIILFSFISLISSVFILSYYFNQQKNHKKAVLRINEELEKRVEDRTKQLIEQQSKLINSAKLASIGEMASGIAHEINNPLTIIDLSAHRLKQNADNETVEKSAQKIKDTVQRITKIIQGLKQLAKEDDSLSPELVNIREAIDDVISICQARFKDNEIDFKVNIANDLKVTGGAVQISQVILNLLNNAFDELVESEGKRWIKLEGKRDNDMVEISVTDSGDGIPQEIRERIMEPFFTTKVDKKGTGLGLSICKNIIEHHRGRLFVDTSSSNTRFVIQIPSIS</sequence>
<keyword evidence="9" id="KW-1133">Transmembrane helix</keyword>
<keyword evidence="9" id="KW-0472">Membrane</keyword>
<dbReference type="Gene3D" id="3.30.565.10">
    <property type="entry name" value="Histidine kinase-like ATPase, C-terminal domain"/>
    <property type="match status" value="1"/>
</dbReference>
<dbReference type="InterPro" id="IPR036097">
    <property type="entry name" value="HisK_dim/P_sf"/>
</dbReference>
<keyword evidence="9" id="KW-0812">Transmembrane</keyword>
<evidence type="ECO:0000256" key="4">
    <source>
        <dbReference type="ARBA" id="ARBA00022679"/>
    </source>
</evidence>
<dbReference type="InterPro" id="IPR004358">
    <property type="entry name" value="Sig_transdc_His_kin-like_C"/>
</dbReference>
<dbReference type="EC" id="2.7.13.3" evidence="2"/>
<evidence type="ECO:0000256" key="5">
    <source>
        <dbReference type="ARBA" id="ARBA00022741"/>
    </source>
</evidence>
<dbReference type="Pfam" id="PF02518">
    <property type="entry name" value="HATPase_c"/>
    <property type="match status" value="1"/>
</dbReference>
<reference evidence="12" key="1">
    <citation type="journal article" date="2019" name="Int. J. Syst. Evol. Microbiol.">
        <title>Halobacteriovorax valvorus sp. nov., a novel prokaryotic predator isolated from coastal seawater of China.</title>
        <authorList>
            <person name="Chen M.-X."/>
        </authorList>
    </citation>
    <scope>NUCLEOTIDE SEQUENCE [LARGE SCALE GENOMIC DNA]</scope>
    <source>
        <strain evidence="12">BL9</strain>
    </source>
</reference>
<dbReference type="PRINTS" id="PR00344">
    <property type="entry name" value="BCTRLSENSOR"/>
</dbReference>
<keyword evidence="4" id="KW-0808">Transferase</keyword>
<evidence type="ECO:0000313" key="11">
    <source>
        <dbReference type="EMBL" id="RZF21533.1"/>
    </source>
</evidence>
<feature type="domain" description="Histidine kinase" evidence="10">
    <location>
        <begin position="427"/>
        <end position="637"/>
    </location>
</feature>
<dbReference type="Gene3D" id="3.40.50.2300">
    <property type="match status" value="2"/>
</dbReference>
<evidence type="ECO:0000256" key="3">
    <source>
        <dbReference type="ARBA" id="ARBA00022553"/>
    </source>
</evidence>